<dbReference type="STRING" id="47427.A0A2H3CUI4"/>
<feature type="signal peptide" evidence="11">
    <location>
        <begin position="1"/>
        <end position="21"/>
    </location>
</feature>
<evidence type="ECO:0000256" key="6">
    <source>
        <dbReference type="ARBA" id="ARBA00022729"/>
    </source>
</evidence>
<sequence>MASKLLKYATICLVLTLNAVANDQVPLNASPVLGTLHRFLRNESRVVDELQQFDLDVWQLTSEFVDIYTPLLGPGVPEALRTIPSSSTPIYDQDISYPPRQVEPWNLASLENTTFHNAYHPLYEIDDFVYQLAAQHPSTVSTIHLGHSGQGREMRGLKISSGPTGVQKTEYRKGVDPSQKLGFVVTGAQHAREWVATAAALYIAHALVTNSSEKYSLSSLLDTYDFYIVPAPNPDGYDFTWESDRFWYKNRQVMGPNAKCVGLDMNRNWGYKWKSNAKYFKKPKTPVDPCSHWFPGHRPFEAPEVNNLANFITTLPNLLAFVDLRSYGQMISSPYSYSCKRVPKDAEDQIEAATGAAHALRLTHGTTFTIATLCESLYRAPGNIVDWMYARAGIKYSYAVHLRDTGTYGFSLPPQWIRPVGEETGKMVKYLADFIAKQLKR</sequence>
<dbReference type="SMART" id="SM00631">
    <property type="entry name" value="Zn_pept"/>
    <property type="match status" value="1"/>
</dbReference>
<accession>A0A2H3CUI4</accession>
<evidence type="ECO:0000259" key="12">
    <source>
        <dbReference type="PROSITE" id="PS52035"/>
    </source>
</evidence>
<evidence type="ECO:0000256" key="3">
    <source>
        <dbReference type="ARBA" id="ARBA00022645"/>
    </source>
</evidence>
<dbReference type="PROSITE" id="PS52035">
    <property type="entry name" value="PEPTIDASE_M14"/>
    <property type="match status" value="1"/>
</dbReference>
<evidence type="ECO:0000256" key="4">
    <source>
        <dbReference type="ARBA" id="ARBA00022670"/>
    </source>
</evidence>
<dbReference type="OMA" id="HQHAREH"/>
<dbReference type="PRINTS" id="PR00765">
    <property type="entry name" value="CRBOXYPTASEA"/>
</dbReference>
<evidence type="ECO:0000256" key="7">
    <source>
        <dbReference type="ARBA" id="ARBA00022801"/>
    </source>
</evidence>
<dbReference type="PANTHER" id="PTHR11705:SF143">
    <property type="entry name" value="SLL0236 PROTEIN"/>
    <property type="match status" value="1"/>
</dbReference>
<dbReference type="InterPro" id="IPR000834">
    <property type="entry name" value="Peptidase_M14"/>
</dbReference>
<dbReference type="OrthoDB" id="3626597at2759"/>
<evidence type="ECO:0000256" key="8">
    <source>
        <dbReference type="ARBA" id="ARBA00022833"/>
    </source>
</evidence>
<keyword evidence="8" id="KW-0862">Zinc</keyword>
<dbReference type="AlphaFoldDB" id="A0A2H3CUI4"/>
<evidence type="ECO:0000256" key="2">
    <source>
        <dbReference type="ARBA" id="ARBA00005988"/>
    </source>
</evidence>
<evidence type="ECO:0000256" key="5">
    <source>
        <dbReference type="ARBA" id="ARBA00022723"/>
    </source>
</evidence>
<comment type="similarity">
    <text evidence="2 10">Belongs to the peptidase M14 family.</text>
</comment>
<evidence type="ECO:0000313" key="13">
    <source>
        <dbReference type="EMBL" id="PBK86701.1"/>
    </source>
</evidence>
<dbReference type="InParanoid" id="A0A2H3CUI4"/>
<keyword evidence="7" id="KW-0378">Hydrolase</keyword>
<keyword evidence="9" id="KW-0482">Metalloprotease</keyword>
<dbReference type="GO" id="GO:0004181">
    <property type="term" value="F:metallocarboxypeptidase activity"/>
    <property type="evidence" value="ECO:0007669"/>
    <property type="project" value="InterPro"/>
</dbReference>
<proteinExistence type="inferred from homology"/>
<keyword evidence="6 11" id="KW-0732">Signal</keyword>
<keyword evidence="4" id="KW-0645">Protease</keyword>
<evidence type="ECO:0000256" key="1">
    <source>
        <dbReference type="ARBA" id="ARBA00001947"/>
    </source>
</evidence>
<dbReference type="SUPFAM" id="SSF53187">
    <property type="entry name" value="Zn-dependent exopeptidases"/>
    <property type="match status" value="1"/>
</dbReference>
<keyword evidence="3" id="KW-0121">Carboxypeptidase</keyword>
<keyword evidence="5" id="KW-0479">Metal-binding</keyword>
<evidence type="ECO:0000313" key="14">
    <source>
        <dbReference type="Proteomes" id="UP000217790"/>
    </source>
</evidence>
<dbReference type="GO" id="GO:0008270">
    <property type="term" value="F:zinc ion binding"/>
    <property type="evidence" value="ECO:0007669"/>
    <property type="project" value="InterPro"/>
</dbReference>
<keyword evidence="14" id="KW-1185">Reference proteome</keyword>
<reference evidence="14" key="1">
    <citation type="journal article" date="2017" name="Nat. Ecol. Evol.">
        <title>Genome expansion and lineage-specific genetic innovations in the forest pathogenic fungi Armillaria.</title>
        <authorList>
            <person name="Sipos G."/>
            <person name="Prasanna A.N."/>
            <person name="Walter M.C."/>
            <person name="O'Connor E."/>
            <person name="Balint B."/>
            <person name="Krizsan K."/>
            <person name="Kiss B."/>
            <person name="Hess J."/>
            <person name="Varga T."/>
            <person name="Slot J."/>
            <person name="Riley R."/>
            <person name="Boka B."/>
            <person name="Rigling D."/>
            <person name="Barry K."/>
            <person name="Lee J."/>
            <person name="Mihaltcheva S."/>
            <person name="LaButti K."/>
            <person name="Lipzen A."/>
            <person name="Waldron R."/>
            <person name="Moloney N.M."/>
            <person name="Sperisen C."/>
            <person name="Kredics L."/>
            <person name="Vagvoelgyi C."/>
            <person name="Patrignani A."/>
            <person name="Fitzpatrick D."/>
            <person name="Nagy I."/>
            <person name="Doyle S."/>
            <person name="Anderson J.B."/>
            <person name="Grigoriev I.V."/>
            <person name="Gueldener U."/>
            <person name="Muensterkoetter M."/>
            <person name="Nagy L.G."/>
        </authorList>
    </citation>
    <scope>NUCLEOTIDE SEQUENCE [LARGE SCALE GENOMIC DNA]</scope>
    <source>
        <strain evidence="14">Ar21-2</strain>
    </source>
</reference>
<dbReference type="PANTHER" id="PTHR11705">
    <property type="entry name" value="PROTEASE FAMILY M14 CARBOXYPEPTIDASE A,B"/>
    <property type="match status" value="1"/>
</dbReference>
<gene>
    <name evidence="13" type="ORF">ARMGADRAFT_1017099</name>
</gene>
<comment type="cofactor">
    <cofactor evidence="1">
        <name>Zn(2+)</name>
        <dbReference type="ChEBI" id="CHEBI:29105"/>
    </cofactor>
</comment>
<dbReference type="Gene3D" id="3.40.630.10">
    <property type="entry name" value="Zn peptidases"/>
    <property type="match status" value="1"/>
</dbReference>
<dbReference type="CDD" id="cd03860">
    <property type="entry name" value="M14_CP_A-B_like"/>
    <property type="match status" value="1"/>
</dbReference>
<evidence type="ECO:0000256" key="10">
    <source>
        <dbReference type="PROSITE-ProRule" id="PRU01379"/>
    </source>
</evidence>
<comment type="caution">
    <text evidence="10">Lacks conserved residue(s) required for the propagation of feature annotation.</text>
</comment>
<dbReference type="Proteomes" id="UP000217790">
    <property type="component" value="Unassembled WGS sequence"/>
</dbReference>
<dbReference type="GO" id="GO:0005615">
    <property type="term" value="C:extracellular space"/>
    <property type="evidence" value="ECO:0007669"/>
    <property type="project" value="TreeGrafter"/>
</dbReference>
<organism evidence="13 14">
    <name type="scientific">Armillaria gallica</name>
    <name type="common">Bulbous honey fungus</name>
    <name type="synonym">Armillaria bulbosa</name>
    <dbReference type="NCBI Taxonomy" id="47427"/>
    <lineage>
        <taxon>Eukaryota</taxon>
        <taxon>Fungi</taxon>
        <taxon>Dikarya</taxon>
        <taxon>Basidiomycota</taxon>
        <taxon>Agaricomycotina</taxon>
        <taxon>Agaricomycetes</taxon>
        <taxon>Agaricomycetidae</taxon>
        <taxon>Agaricales</taxon>
        <taxon>Marasmiineae</taxon>
        <taxon>Physalacriaceae</taxon>
        <taxon>Armillaria</taxon>
    </lineage>
</organism>
<evidence type="ECO:0000256" key="11">
    <source>
        <dbReference type="SAM" id="SignalP"/>
    </source>
</evidence>
<protein>
    <submittedName>
        <fullName evidence="13">Peptidase M14</fullName>
    </submittedName>
</protein>
<dbReference type="FunCoup" id="A0A2H3CUI4">
    <property type="interactions" value="5"/>
</dbReference>
<evidence type="ECO:0000256" key="9">
    <source>
        <dbReference type="ARBA" id="ARBA00023049"/>
    </source>
</evidence>
<dbReference type="EMBL" id="KZ293682">
    <property type="protein sequence ID" value="PBK86701.1"/>
    <property type="molecule type" value="Genomic_DNA"/>
</dbReference>
<name>A0A2H3CUI4_ARMGA</name>
<feature type="domain" description="Peptidase M14" evidence="12">
    <location>
        <begin position="118"/>
        <end position="435"/>
    </location>
</feature>
<feature type="chain" id="PRO_5013950963" evidence="11">
    <location>
        <begin position="22"/>
        <end position="441"/>
    </location>
</feature>
<dbReference type="FunFam" id="3.40.630.10:FF:000084">
    <property type="entry name" value="Carboxypeptidase B2"/>
    <property type="match status" value="1"/>
</dbReference>
<dbReference type="Pfam" id="PF00246">
    <property type="entry name" value="Peptidase_M14"/>
    <property type="match status" value="1"/>
</dbReference>
<dbReference type="GO" id="GO:0006508">
    <property type="term" value="P:proteolysis"/>
    <property type="evidence" value="ECO:0007669"/>
    <property type="project" value="UniProtKB-KW"/>
</dbReference>